<dbReference type="EMBL" id="JPQU01000025">
    <property type="protein sequence ID" value="KFE56646.1"/>
    <property type="molecule type" value="Genomic_DNA"/>
</dbReference>
<name>A0A085VMI3_PSESX</name>
<dbReference type="Proteomes" id="UP000028631">
    <property type="component" value="Unassembled WGS sequence"/>
</dbReference>
<dbReference type="AlphaFoldDB" id="A0A085VMI3"/>
<reference evidence="1 2" key="1">
    <citation type="submission" date="2014-07" db="EMBL/GenBank/DDBJ databases">
        <title>Draft Genome Sequences of Environmental Pseudomonas syringae strains.</title>
        <authorList>
            <person name="Baltrus D.A."/>
            <person name="Berge O."/>
            <person name="Morris C."/>
        </authorList>
    </citation>
    <scope>NUCLEOTIDE SEQUENCE [LARGE SCALE GENOMIC DNA]</scope>
    <source>
        <strain evidence="1 2">GAW0119</strain>
    </source>
</reference>
<accession>A0A085VMI3</accession>
<dbReference type="RefSeq" id="WP_032627518.1">
    <property type="nucleotide sequence ID" value="NZ_JPQU01000025.1"/>
</dbReference>
<evidence type="ECO:0000313" key="1">
    <source>
        <dbReference type="EMBL" id="KFE56646.1"/>
    </source>
</evidence>
<protein>
    <submittedName>
        <fullName evidence="1">Uncharacterized protein</fullName>
    </submittedName>
</protein>
<keyword evidence="2" id="KW-1185">Reference proteome</keyword>
<proteinExistence type="predicted"/>
<dbReference type="PATRIC" id="fig|317.175.peg.1693"/>
<organism evidence="1 2">
    <name type="scientific">Pseudomonas syringae</name>
    <dbReference type="NCBI Taxonomy" id="317"/>
    <lineage>
        <taxon>Bacteria</taxon>
        <taxon>Pseudomonadati</taxon>
        <taxon>Pseudomonadota</taxon>
        <taxon>Gammaproteobacteria</taxon>
        <taxon>Pseudomonadales</taxon>
        <taxon>Pseudomonadaceae</taxon>
        <taxon>Pseudomonas</taxon>
    </lineage>
</organism>
<comment type="caution">
    <text evidence="1">The sequence shown here is derived from an EMBL/GenBank/DDBJ whole genome shotgun (WGS) entry which is preliminary data.</text>
</comment>
<evidence type="ECO:0000313" key="2">
    <source>
        <dbReference type="Proteomes" id="UP000028631"/>
    </source>
</evidence>
<sequence length="175" mass="19282">MNRKTIRLSSDDPDAMDLNAAVEQFVAQGGVIDKIPIGESCTSVPAARLVASDKNDSQNDRHEKVELLRQLVAKGAGFSSLQYSLKMNRKDIRQLAVEHGVKIALSKPLGSTHRLRGYDTTDVDDVVAGQAMHYSSLGYSAPEIAQILGLTTREVWNIGKAYRFEFKRDKDDASC</sequence>
<gene>
    <name evidence="1" type="ORF">IV01_08190</name>
</gene>